<evidence type="ECO:0000313" key="5">
    <source>
        <dbReference type="RefSeq" id="XP_033574332.1"/>
    </source>
</evidence>
<protein>
    <recommendedName>
        <fullName evidence="2">Gfd2/YDR514C-like C-terminal domain-containing protein</fullName>
    </recommendedName>
</protein>
<dbReference type="InterPro" id="IPR036397">
    <property type="entry name" value="RNaseH_sf"/>
</dbReference>
<dbReference type="GeneID" id="54467490"/>
<feature type="region of interest" description="Disordered" evidence="1">
    <location>
        <begin position="395"/>
        <end position="428"/>
    </location>
</feature>
<sequence>MAEDSDVVPRDTNKLPIHHGHLLGEDLLEDDLPGHEALDDGPAEDIQGVKTVTGYAPALKSNPLPRVEAEKLLEVVLGLKFPSLGPSKGGIKRWSSPAREDFAKAHPDIAHNAVFVSIDFESLSWMDDTEHPEYGKITELGLAFLDTRALKGVTSQTNWVEEIRAKHYIVDEYAHLRPMVVDKRKHSLANADKFDYGASEIVPFDALGNILKNALRIPDDAASAAGKESMEVKYRPIILVAHAYQNEDNYQRSELGLSDADLDVLYAIIDTQVMMCGRGQKAPGLRQLLETRFGIHPVNMHNAGNDAVYTLVLVLARVAKKGYGVDEKSDVADKWLDALKIKIAEEAGGRCENCGGLGHLDEACEEPKGAGLHDVAKALARLRLDRDDAVQEFERTACAPPRDAEPTFGDEPAEPTVPDAGPVDDAER</sequence>
<dbReference type="EMBL" id="MU003705">
    <property type="protein sequence ID" value="KAF2807368.1"/>
    <property type="molecule type" value="Genomic_DNA"/>
</dbReference>
<gene>
    <name evidence="3 5" type="ORF">BDZ99DRAFT_536843</name>
</gene>
<dbReference type="PANTHER" id="PTHR28083">
    <property type="entry name" value="GOOD FOR FULL DBP5 ACTIVITY PROTEIN 2"/>
    <property type="match status" value="1"/>
</dbReference>
<evidence type="ECO:0000313" key="3">
    <source>
        <dbReference type="EMBL" id="KAF2807368.1"/>
    </source>
</evidence>
<keyword evidence="4" id="KW-1185">Reference proteome</keyword>
<dbReference type="InterPro" id="IPR012337">
    <property type="entry name" value="RNaseH-like_sf"/>
</dbReference>
<feature type="domain" description="Gfd2/YDR514C-like C-terminal" evidence="2">
    <location>
        <begin position="114"/>
        <end position="315"/>
    </location>
</feature>
<proteinExistence type="predicted"/>
<dbReference type="InterPro" id="IPR048519">
    <property type="entry name" value="Gfd2/YDR514C-like_C"/>
</dbReference>
<dbReference type="Proteomes" id="UP000504636">
    <property type="component" value="Unplaced"/>
</dbReference>
<evidence type="ECO:0000313" key="4">
    <source>
        <dbReference type="Proteomes" id="UP000504636"/>
    </source>
</evidence>
<dbReference type="PANTHER" id="PTHR28083:SF1">
    <property type="entry name" value="GOOD FOR FULL DBP5 ACTIVITY PROTEIN 2"/>
    <property type="match status" value="1"/>
</dbReference>
<dbReference type="Pfam" id="PF21762">
    <property type="entry name" value="DEDDh_C"/>
    <property type="match status" value="1"/>
</dbReference>
<name>A0A6A6YFM0_9PEZI</name>
<dbReference type="GO" id="GO:0003676">
    <property type="term" value="F:nucleic acid binding"/>
    <property type="evidence" value="ECO:0007669"/>
    <property type="project" value="InterPro"/>
</dbReference>
<reference evidence="5" key="3">
    <citation type="submission" date="2025-04" db="UniProtKB">
        <authorList>
            <consortium name="RefSeq"/>
        </authorList>
    </citation>
    <scope>IDENTIFICATION</scope>
    <source>
        <strain evidence="5">CBS 304.34</strain>
    </source>
</reference>
<reference evidence="3 5" key="1">
    <citation type="journal article" date="2020" name="Stud. Mycol.">
        <title>101 Dothideomycetes genomes: a test case for predicting lifestyles and emergence of pathogens.</title>
        <authorList>
            <person name="Haridas S."/>
            <person name="Albert R."/>
            <person name="Binder M."/>
            <person name="Bloem J."/>
            <person name="Labutti K."/>
            <person name="Salamov A."/>
            <person name="Andreopoulos B."/>
            <person name="Baker S."/>
            <person name="Barry K."/>
            <person name="Bills G."/>
            <person name="Bluhm B."/>
            <person name="Cannon C."/>
            <person name="Castanera R."/>
            <person name="Culley D."/>
            <person name="Daum C."/>
            <person name="Ezra D."/>
            <person name="Gonzalez J."/>
            <person name="Henrissat B."/>
            <person name="Kuo A."/>
            <person name="Liang C."/>
            <person name="Lipzen A."/>
            <person name="Lutzoni F."/>
            <person name="Magnuson J."/>
            <person name="Mondo S."/>
            <person name="Nolan M."/>
            <person name="Ohm R."/>
            <person name="Pangilinan J."/>
            <person name="Park H.-J."/>
            <person name="Ramirez L."/>
            <person name="Alfaro M."/>
            <person name="Sun H."/>
            <person name="Tritt A."/>
            <person name="Yoshinaga Y."/>
            <person name="Zwiers L.-H."/>
            <person name="Turgeon B."/>
            <person name="Goodwin S."/>
            <person name="Spatafora J."/>
            <person name="Crous P."/>
            <person name="Grigoriev I."/>
        </authorList>
    </citation>
    <scope>NUCLEOTIDE SEQUENCE</scope>
    <source>
        <strain evidence="3 5">CBS 304.34</strain>
    </source>
</reference>
<evidence type="ECO:0000256" key="1">
    <source>
        <dbReference type="SAM" id="MobiDB-lite"/>
    </source>
</evidence>
<dbReference type="AlphaFoldDB" id="A0A6A6YFM0"/>
<organism evidence="3">
    <name type="scientific">Mytilinidion resinicola</name>
    <dbReference type="NCBI Taxonomy" id="574789"/>
    <lineage>
        <taxon>Eukaryota</taxon>
        <taxon>Fungi</taxon>
        <taxon>Dikarya</taxon>
        <taxon>Ascomycota</taxon>
        <taxon>Pezizomycotina</taxon>
        <taxon>Dothideomycetes</taxon>
        <taxon>Pleosporomycetidae</taxon>
        <taxon>Mytilinidiales</taxon>
        <taxon>Mytilinidiaceae</taxon>
        <taxon>Mytilinidion</taxon>
    </lineage>
</organism>
<dbReference type="RefSeq" id="XP_033574332.1">
    <property type="nucleotide sequence ID" value="XM_033726597.1"/>
</dbReference>
<dbReference type="InterPro" id="IPR040151">
    <property type="entry name" value="Gfd2/YDR514C-like"/>
</dbReference>
<dbReference type="Gene3D" id="3.30.420.10">
    <property type="entry name" value="Ribonuclease H-like superfamily/Ribonuclease H"/>
    <property type="match status" value="1"/>
</dbReference>
<dbReference type="SUPFAM" id="SSF53098">
    <property type="entry name" value="Ribonuclease H-like"/>
    <property type="match status" value="1"/>
</dbReference>
<dbReference type="OrthoDB" id="5953249at2759"/>
<evidence type="ECO:0000259" key="2">
    <source>
        <dbReference type="Pfam" id="PF21762"/>
    </source>
</evidence>
<accession>A0A6A6YFM0</accession>
<reference evidence="5" key="2">
    <citation type="submission" date="2020-04" db="EMBL/GenBank/DDBJ databases">
        <authorList>
            <consortium name="NCBI Genome Project"/>
        </authorList>
    </citation>
    <scope>NUCLEOTIDE SEQUENCE</scope>
    <source>
        <strain evidence="5">CBS 304.34</strain>
    </source>
</reference>
<dbReference type="GO" id="GO:0005634">
    <property type="term" value="C:nucleus"/>
    <property type="evidence" value="ECO:0007669"/>
    <property type="project" value="TreeGrafter"/>
</dbReference>